<dbReference type="Proteomes" id="UP000593572">
    <property type="component" value="Unassembled WGS sequence"/>
</dbReference>
<gene>
    <name evidence="1" type="ORF">Golob_006929</name>
</gene>
<keyword evidence="2" id="KW-1185">Reference proteome</keyword>
<name>A0A7J8NM35_9ROSI</name>
<reference evidence="1 2" key="1">
    <citation type="journal article" date="2019" name="Genome Biol. Evol.">
        <title>Insights into the evolution of the New World diploid cottons (Gossypium, subgenus Houzingenia) based on genome sequencing.</title>
        <authorList>
            <person name="Grover C.E."/>
            <person name="Arick M.A. 2nd"/>
            <person name="Thrash A."/>
            <person name="Conover J.L."/>
            <person name="Sanders W.S."/>
            <person name="Peterson D.G."/>
            <person name="Frelichowski J.E."/>
            <person name="Scheffler J.A."/>
            <person name="Scheffler B.E."/>
            <person name="Wendel J.F."/>
        </authorList>
    </citation>
    <scope>NUCLEOTIDE SEQUENCE [LARGE SCALE GENOMIC DNA]</scope>
    <source>
        <strain evidence="1">157</strain>
        <tissue evidence="1">Leaf</tissue>
    </source>
</reference>
<organism evidence="1 2">
    <name type="scientific">Gossypium lobatum</name>
    <dbReference type="NCBI Taxonomy" id="34289"/>
    <lineage>
        <taxon>Eukaryota</taxon>
        <taxon>Viridiplantae</taxon>
        <taxon>Streptophyta</taxon>
        <taxon>Embryophyta</taxon>
        <taxon>Tracheophyta</taxon>
        <taxon>Spermatophyta</taxon>
        <taxon>Magnoliopsida</taxon>
        <taxon>eudicotyledons</taxon>
        <taxon>Gunneridae</taxon>
        <taxon>Pentapetalae</taxon>
        <taxon>rosids</taxon>
        <taxon>malvids</taxon>
        <taxon>Malvales</taxon>
        <taxon>Malvaceae</taxon>
        <taxon>Malvoideae</taxon>
        <taxon>Gossypium</taxon>
    </lineage>
</organism>
<protein>
    <submittedName>
        <fullName evidence="1">Uncharacterized protein</fullName>
    </submittedName>
</protein>
<accession>A0A7J8NM35</accession>
<sequence>MVSQYPSSFMNPNVANYFNELQGKTFIQESRFDPSMILCKEI</sequence>
<evidence type="ECO:0000313" key="2">
    <source>
        <dbReference type="Proteomes" id="UP000593572"/>
    </source>
</evidence>
<comment type="caution">
    <text evidence="1">The sequence shown here is derived from an EMBL/GenBank/DDBJ whole genome shotgun (WGS) entry which is preliminary data.</text>
</comment>
<dbReference type="AlphaFoldDB" id="A0A7J8NM35"/>
<proteinExistence type="predicted"/>
<evidence type="ECO:0000313" key="1">
    <source>
        <dbReference type="EMBL" id="MBA0577882.1"/>
    </source>
</evidence>
<dbReference type="EMBL" id="JABEZX010378125">
    <property type="protein sequence ID" value="MBA0577882.1"/>
    <property type="molecule type" value="Genomic_DNA"/>
</dbReference>